<keyword evidence="1" id="KW-1133">Transmembrane helix</keyword>
<dbReference type="Proteomes" id="UP001281003">
    <property type="component" value="Unassembled WGS sequence"/>
</dbReference>
<evidence type="ECO:0000313" key="2">
    <source>
        <dbReference type="EMBL" id="KAK3398613.1"/>
    </source>
</evidence>
<accession>A0AAE0PER7</accession>
<evidence type="ECO:0000256" key="1">
    <source>
        <dbReference type="SAM" id="Phobius"/>
    </source>
</evidence>
<proteinExistence type="predicted"/>
<name>A0AAE0PER7_SORBR</name>
<protein>
    <submittedName>
        <fullName evidence="2">Uncharacterized protein</fullName>
    </submittedName>
</protein>
<feature type="transmembrane region" description="Helical" evidence="1">
    <location>
        <begin position="105"/>
        <end position="129"/>
    </location>
</feature>
<gene>
    <name evidence="2" type="ORF">B0T20DRAFT_392995</name>
</gene>
<evidence type="ECO:0000313" key="3">
    <source>
        <dbReference type="Proteomes" id="UP001281003"/>
    </source>
</evidence>
<sequence>MLGKPRETPCFIEISAPEGKGCFVMGSLAGNVPRSCSGSKEAAKKQQRGSKAGDGIQVRATPSKVHFRQFAVPPYGRNSNIIRNLGIPNNAFGWFFGGRTAAADVVIIFTLGSVITVIGIYTLVVIVYVRRGERRREEEKKNTKKDR</sequence>
<organism evidence="2 3">
    <name type="scientific">Sordaria brevicollis</name>
    <dbReference type="NCBI Taxonomy" id="83679"/>
    <lineage>
        <taxon>Eukaryota</taxon>
        <taxon>Fungi</taxon>
        <taxon>Dikarya</taxon>
        <taxon>Ascomycota</taxon>
        <taxon>Pezizomycotina</taxon>
        <taxon>Sordariomycetes</taxon>
        <taxon>Sordariomycetidae</taxon>
        <taxon>Sordariales</taxon>
        <taxon>Sordariaceae</taxon>
        <taxon>Sordaria</taxon>
    </lineage>
</organism>
<reference evidence="2" key="1">
    <citation type="journal article" date="2023" name="Mol. Phylogenet. Evol.">
        <title>Genome-scale phylogeny and comparative genomics of the fungal order Sordariales.</title>
        <authorList>
            <person name="Hensen N."/>
            <person name="Bonometti L."/>
            <person name="Westerberg I."/>
            <person name="Brannstrom I.O."/>
            <person name="Guillou S."/>
            <person name="Cros-Aarteil S."/>
            <person name="Calhoun S."/>
            <person name="Haridas S."/>
            <person name="Kuo A."/>
            <person name="Mondo S."/>
            <person name="Pangilinan J."/>
            <person name="Riley R."/>
            <person name="LaButti K."/>
            <person name="Andreopoulos B."/>
            <person name="Lipzen A."/>
            <person name="Chen C."/>
            <person name="Yan M."/>
            <person name="Daum C."/>
            <person name="Ng V."/>
            <person name="Clum A."/>
            <person name="Steindorff A."/>
            <person name="Ohm R.A."/>
            <person name="Martin F."/>
            <person name="Silar P."/>
            <person name="Natvig D.O."/>
            <person name="Lalanne C."/>
            <person name="Gautier V."/>
            <person name="Ament-Velasquez S.L."/>
            <person name="Kruys A."/>
            <person name="Hutchinson M.I."/>
            <person name="Powell A.J."/>
            <person name="Barry K."/>
            <person name="Miller A.N."/>
            <person name="Grigoriev I.V."/>
            <person name="Debuchy R."/>
            <person name="Gladieux P."/>
            <person name="Hiltunen Thoren M."/>
            <person name="Johannesson H."/>
        </authorList>
    </citation>
    <scope>NUCLEOTIDE SEQUENCE</scope>
    <source>
        <strain evidence="2">FGSC 1904</strain>
    </source>
</reference>
<keyword evidence="3" id="KW-1185">Reference proteome</keyword>
<dbReference type="EMBL" id="JAUTDP010000006">
    <property type="protein sequence ID" value="KAK3398613.1"/>
    <property type="molecule type" value="Genomic_DNA"/>
</dbReference>
<keyword evidence="1" id="KW-0812">Transmembrane</keyword>
<comment type="caution">
    <text evidence="2">The sequence shown here is derived from an EMBL/GenBank/DDBJ whole genome shotgun (WGS) entry which is preliminary data.</text>
</comment>
<dbReference type="AlphaFoldDB" id="A0AAE0PER7"/>
<keyword evidence="1" id="KW-0472">Membrane</keyword>
<reference evidence="2" key="2">
    <citation type="submission" date="2023-07" db="EMBL/GenBank/DDBJ databases">
        <authorList>
            <consortium name="Lawrence Berkeley National Laboratory"/>
            <person name="Haridas S."/>
            <person name="Hensen N."/>
            <person name="Bonometti L."/>
            <person name="Westerberg I."/>
            <person name="Brannstrom I.O."/>
            <person name="Guillou S."/>
            <person name="Cros-Aarteil S."/>
            <person name="Calhoun S."/>
            <person name="Kuo A."/>
            <person name="Mondo S."/>
            <person name="Pangilinan J."/>
            <person name="Riley R."/>
            <person name="LaButti K."/>
            <person name="Andreopoulos B."/>
            <person name="Lipzen A."/>
            <person name="Chen C."/>
            <person name="Yanf M."/>
            <person name="Daum C."/>
            <person name="Ng V."/>
            <person name="Clum A."/>
            <person name="Steindorff A."/>
            <person name="Ohm R."/>
            <person name="Martin F."/>
            <person name="Silar P."/>
            <person name="Natvig D."/>
            <person name="Lalanne C."/>
            <person name="Gautier V."/>
            <person name="Ament-velasquez S.L."/>
            <person name="Kruys A."/>
            <person name="Hutchinson M.I."/>
            <person name="Powell A.J."/>
            <person name="Barry K."/>
            <person name="Miller A.N."/>
            <person name="Grigoriev I.V."/>
            <person name="Debuchy R."/>
            <person name="Gladieux P."/>
            <person name="Thoren M.H."/>
            <person name="Johannesson H."/>
        </authorList>
    </citation>
    <scope>NUCLEOTIDE SEQUENCE</scope>
    <source>
        <strain evidence="2">FGSC 1904</strain>
    </source>
</reference>